<name>A0A8H4MZX7_9PEZI</name>
<gene>
    <name evidence="4" type="ORF">GTA08_BOTSDO08329</name>
</gene>
<feature type="region of interest" description="Disordered" evidence="1">
    <location>
        <begin position="346"/>
        <end position="391"/>
    </location>
</feature>
<feature type="transmembrane region" description="Helical" evidence="2">
    <location>
        <begin position="311"/>
        <end position="336"/>
    </location>
</feature>
<dbReference type="EMBL" id="WWBZ02000051">
    <property type="protein sequence ID" value="KAF4303730.1"/>
    <property type="molecule type" value="Genomic_DNA"/>
</dbReference>
<feature type="signal peptide" evidence="3">
    <location>
        <begin position="1"/>
        <end position="20"/>
    </location>
</feature>
<keyword evidence="2" id="KW-1133">Transmembrane helix</keyword>
<keyword evidence="3" id="KW-0732">Signal</keyword>
<dbReference type="InterPro" id="IPR036941">
    <property type="entry name" value="Rcpt_L-dom_sf"/>
</dbReference>
<evidence type="ECO:0000313" key="4">
    <source>
        <dbReference type="EMBL" id="KAF4303730.1"/>
    </source>
</evidence>
<organism evidence="4 5">
    <name type="scientific">Botryosphaeria dothidea</name>
    <dbReference type="NCBI Taxonomy" id="55169"/>
    <lineage>
        <taxon>Eukaryota</taxon>
        <taxon>Fungi</taxon>
        <taxon>Dikarya</taxon>
        <taxon>Ascomycota</taxon>
        <taxon>Pezizomycotina</taxon>
        <taxon>Dothideomycetes</taxon>
        <taxon>Dothideomycetes incertae sedis</taxon>
        <taxon>Botryosphaeriales</taxon>
        <taxon>Botryosphaeriaceae</taxon>
        <taxon>Botryosphaeria</taxon>
    </lineage>
</organism>
<sequence length="391" mass="41666">MALTMIRLTFVSALAAVVAAQNATECSVEGTKTIGSQEEADSLAAACPTFTGSVTLGNFIPYHGITFNGIKEITGSLTTQDWDSVTADSLERIGGTFENHDSYTVTMDFPKLSYVGGISFTESNAMRPGLQHILFPSLTTVNGDLTIIGNHYLSEVNMPNLKSVNGLFRLAESFGVFGLDLDKLETASPGGLDFRGSFWNGIHLASIQSVHPNFKIVAYSTGNCSEWDALRADGGALATTEQYSCEGNCANIYSGRCSGQRPTTSTRSATPTATMTPSSDATWTAVPTLRPSSSSNDDGECDPECQDYRRVWLMIKLVAGIGGSVAVLVIVLGVLWCRRRRVEHRRTDRQAAEGVDGDGRMAAVSGDGTSGCGDDKSGISDLLPPYEGHAR</sequence>
<evidence type="ECO:0000256" key="1">
    <source>
        <dbReference type="SAM" id="MobiDB-lite"/>
    </source>
</evidence>
<comment type="caution">
    <text evidence="4">The sequence shown here is derived from an EMBL/GenBank/DDBJ whole genome shotgun (WGS) entry which is preliminary data.</text>
</comment>
<evidence type="ECO:0000313" key="5">
    <source>
        <dbReference type="Proteomes" id="UP000572817"/>
    </source>
</evidence>
<feature type="region of interest" description="Disordered" evidence="1">
    <location>
        <begin position="260"/>
        <end position="301"/>
    </location>
</feature>
<evidence type="ECO:0000256" key="3">
    <source>
        <dbReference type="SAM" id="SignalP"/>
    </source>
</evidence>
<proteinExistence type="predicted"/>
<dbReference type="AlphaFoldDB" id="A0A8H4MZX7"/>
<accession>A0A8H4MZX7</accession>
<dbReference type="SUPFAM" id="SSF52058">
    <property type="entry name" value="L domain-like"/>
    <property type="match status" value="1"/>
</dbReference>
<keyword evidence="5" id="KW-1185">Reference proteome</keyword>
<dbReference type="Gene3D" id="3.80.20.20">
    <property type="entry name" value="Receptor L-domain"/>
    <property type="match status" value="1"/>
</dbReference>
<evidence type="ECO:0000256" key="2">
    <source>
        <dbReference type="SAM" id="Phobius"/>
    </source>
</evidence>
<feature type="chain" id="PRO_5034609362" evidence="3">
    <location>
        <begin position="21"/>
        <end position="391"/>
    </location>
</feature>
<dbReference type="OrthoDB" id="536881at2759"/>
<feature type="compositionally biased region" description="Low complexity" evidence="1">
    <location>
        <begin position="262"/>
        <end position="282"/>
    </location>
</feature>
<keyword evidence="2" id="KW-0812">Transmembrane</keyword>
<keyword evidence="2" id="KW-0472">Membrane</keyword>
<reference evidence="4" key="1">
    <citation type="submission" date="2020-04" db="EMBL/GenBank/DDBJ databases">
        <title>Genome Assembly and Annotation of Botryosphaeria dothidea sdau 11-99, a Latent Pathogen of Apple Fruit Ring Rot in China.</title>
        <authorList>
            <person name="Yu C."/>
            <person name="Diao Y."/>
            <person name="Lu Q."/>
            <person name="Zhao J."/>
            <person name="Cui S."/>
            <person name="Peng C."/>
            <person name="He B."/>
            <person name="Liu H."/>
        </authorList>
    </citation>
    <scope>NUCLEOTIDE SEQUENCE [LARGE SCALE GENOMIC DNA]</scope>
    <source>
        <strain evidence="4">Sdau11-99</strain>
    </source>
</reference>
<dbReference type="Proteomes" id="UP000572817">
    <property type="component" value="Unassembled WGS sequence"/>
</dbReference>
<protein>
    <submittedName>
        <fullName evidence="4">Cell wall protein ecm33</fullName>
    </submittedName>
</protein>